<evidence type="ECO:0000256" key="3">
    <source>
        <dbReference type="ARBA" id="ARBA00022801"/>
    </source>
</evidence>
<dbReference type="InterPro" id="IPR006680">
    <property type="entry name" value="Amidohydro-rel"/>
</dbReference>
<proteinExistence type="inferred from homology"/>
<evidence type="ECO:0000256" key="1">
    <source>
        <dbReference type="ARBA" id="ARBA00006773"/>
    </source>
</evidence>
<dbReference type="GO" id="GO:0000034">
    <property type="term" value="F:adenine deaminase activity"/>
    <property type="evidence" value="ECO:0007669"/>
    <property type="project" value="UniProtKB-UniRule"/>
</dbReference>
<dbReference type="NCBIfam" id="TIGR01178">
    <property type="entry name" value="ade"/>
    <property type="match status" value="1"/>
</dbReference>
<evidence type="ECO:0000256" key="4">
    <source>
        <dbReference type="ARBA" id="ARBA00023211"/>
    </source>
</evidence>
<dbReference type="PANTHER" id="PTHR11113:SF2">
    <property type="entry name" value="ADENINE DEAMINASE"/>
    <property type="match status" value="1"/>
</dbReference>
<dbReference type="SUPFAM" id="SSF51556">
    <property type="entry name" value="Metallo-dependent hydrolases"/>
    <property type="match status" value="1"/>
</dbReference>
<dbReference type="AlphaFoldDB" id="A0A6P1Y4V8"/>
<keyword evidence="3 6" id="KW-0378">Hydrolase</keyword>
<accession>A0A6P1Y4V8</accession>
<evidence type="ECO:0000259" key="7">
    <source>
        <dbReference type="Pfam" id="PF01979"/>
    </source>
</evidence>
<dbReference type="Proteomes" id="UP000464374">
    <property type="component" value="Chromosome"/>
</dbReference>
<dbReference type="InterPro" id="IPR026912">
    <property type="entry name" value="Adenine_deam_C"/>
</dbReference>
<gene>
    <name evidence="6 9" type="primary">ade</name>
    <name evidence="9" type="ORF">GWP43_11920</name>
</gene>
<keyword evidence="4 6" id="KW-0464">Manganese</keyword>
<name>A0A6P1Y4V8_9SPIR</name>
<dbReference type="CDD" id="cd01295">
    <property type="entry name" value="AdeC"/>
    <property type="match status" value="1"/>
</dbReference>
<dbReference type="GO" id="GO:0006146">
    <property type="term" value="P:adenine catabolic process"/>
    <property type="evidence" value="ECO:0007669"/>
    <property type="project" value="InterPro"/>
</dbReference>
<dbReference type="Pfam" id="PF01979">
    <property type="entry name" value="Amidohydro_1"/>
    <property type="match status" value="1"/>
</dbReference>
<comment type="catalytic activity">
    <reaction evidence="5 6">
        <text>adenine + H2O + H(+) = hypoxanthine + NH4(+)</text>
        <dbReference type="Rhea" id="RHEA:23688"/>
        <dbReference type="ChEBI" id="CHEBI:15377"/>
        <dbReference type="ChEBI" id="CHEBI:15378"/>
        <dbReference type="ChEBI" id="CHEBI:16708"/>
        <dbReference type="ChEBI" id="CHEBI:17368"/>
        <dbReference type="ChEBI" id="CHEBI:28938"/>
        <dbReference type="EC" id="3.5.4.2"/>
    </reaction>
</comment>
<dbReference type="EC" id="3.5.4.2" evidence="2 6"/>
<feature type="domain" description="Amidohydrolase-related" evidence="7">
    <location>
        <begin position="63"/>
        <end position="353"/>
    </location>
</feature>
<dbReference type="Gene3D" id="3.20.20.140">
    <property type="entry name" value="Metal-dependent hydrolases"/>
    <property type="match status" value="1"/>
</dbReference>
<dbReference type="PANTHER" id="PTHR11113">
    <property type="entry name" value="N-ACETYLGLUCOSAMINE-6-PHOSPHATE DEACETYLASE"/>
    <property type="match status" value="1"/>
</dbReference>
<dbReference type="KEGG" id="trz:GWP43_11920"/>
<dbReference type="Pfam" id="PF13382">
    <property type="entry name" value="Adenine_deam_C"/>
    <property type="match status" value="1"/>
</dbReference>
<feature type="domain" description="Adenine deaminase C-terminal" evidence="8">
    <location>
        <begin position="431"/>
        <end position="583"/>
    </location>
</feature>
<evidence type="ECO:0000256" key="5">
    <source>
        <dbReference type="ARBA" id="ARBA00047720"/>
    </source>
</evidence>
<dbReference type="InterPro" id="IPR006679">
    <property type="entry name" value="Adenine_deam"/>
</dbReference>
<dbReference type="HAMAP" id="MF_01518">
    <property type="entry name" value="Adenine_deamin"/>
    <property type="match status" value="1"/>
</dbReference>
<organism evidence="9 10">
    <name type="scientific">Treponema vincentii</name>
    <dbReference type="NCBI Taxonomy" id="69710"/>
    <lineage>
        <taxon>Bacteria</taxon>
        <taxon>Pseudomonadati</taxon>
        <taxon>Spirochaetota</taxon>
        <taxon>Spirochaetia</taxon>
        <taxon>Spirochaetales</taxon>
        <taxon>Treponemataceae</taxon>
        <taxon>Treponema</taxon>
    </lineage>
</organism>
<evidence type="ECO:0000256" key="6">
    <source>
        <dbReference type="HAMAP-Rule" id="MF_01518"/>
    </source>
</evidence>
<dbReference type="SUPFAM" id="SSF51338">
    <property type="entry name" value="Composite domain of metallo-dependent hydrolases"/>
    <property type="match status" value="1"/>
</dbReference>
<reference evidence="9 10" key="1">
    <citation type="submission" date="2020-01" db="EMBL/GenBank/DDBJ databases">
        <title>Complete genome sequence of a human oral phylogroup 1 Treponema sp. strain ATCC 700766, originally isolated from periodontitis dental plaque.</title>
        <authorList>
            <person name="Chan Y."/>
            <person name="Huo Y.-B."/>
            <person name="Yu X.-L."/>
            <person name="Zeng H."/>
            <person name="Leung W.-K."/>
            <person name="Watt R.M."/>
        </authorList>
    </citation>
    <scope>NUCLEOTIDE SEQUENCE [LARGE SCALE GENOMIC DNA]</scope>
    <source>
        <strain evidence="9 10">OMZ 804</strain>
    </source>
</reference>
<comment type="similarity">
    <text evidence="1 6">Belongs to the metallo-dependent hydrolases superfamily. Adenine deaminase family.</text>
</comment>
<dbReference type="InterPro" id="IPR032466">
    <property type="entry name" value="Metal_Hydrolase"/>
</dbReference>
<evidence type="ECO:0000313" key="10">
    <source>
        <dbReference type="Proteomes" id="UP000464374"/>
    </source>
</evidence>
<evidence type="ECO:0000256" key="2">
    <source>
        <dbReference type="ARBA" id="ARBA00012782"/>
    </source>
</evidence>
<dbReference type="RefSeq" id="WP_162664331.1">
    <property type="nucleotide sequence ID" value="NZ_CP048020.1"/>
</dbReference>
<evidence type="ECO:0000259" key="8">
    <source>
        <dbReference type="Pfam" id="PF13382"/>
    </source>
</evidence>
<protein>
    <recommendedName>
        <fullName evidence="2 6">Adenine deaminase</fullName>
        <shortName evidence="6">Adenase</shortName>
        <shortName evidence="6">Adenine aminase</shortName>
        <ecNumber evidence="2 6">3.5.4.2</ecNumber>
    </recommendedName>
</protein>
<dbReference type="EMBL" id="CP048020">
    <property type="protein sequence ID" value="QHX44033.1"/>
    <property type="molecule type" value="Genomic_DNA"/>
</dbReference>
<evidence type="ECO:0000313" key="9">
    <source>
        <dbReference type="EMBL" id="QHX44033.1"/>
    </source>
</evidence>
<comment type="cofactor">
    <cofactor evidence="6">
        <name>Mn(2+)</name>
        <dbReference type="ChEBI" id="CHEBI:29035"/>
    </cofactor>
</comment>
<dbReference type="Gene3D" id="2.30.40.10">
    <property type="entry name" value="Urease, subunit C, domain 1"/>
    <property type="match status" value="1"/>
</dbReference>
<dbReference type="InterPro" id="IPR011059">
    <property type="entry name" value="Metal-dep_hydrolase_composite"/>
</dbReference>
<sequence>MDEKRFIDIAAGRVKADLVLKNAFVLNVFTKEFIKQDVAIADGYIAGVGQYEGVVEKDLTGKFVCPGLIDAHLHIESTMASPRNFARQALRCGTTAVIADPHEIANVAGVDGILYMLEDARKAVFAGTNQPLVSIYFMIPSCVPATDFEHTGGAITVYDIEKLLDEPNVLGLGEMMNYPAVIGGDEAVLKKISAAREKKKICDGHAPCVRGRDLQAYCAAGIRTDHECASYDEAFEKLQQGMYILIREGSSAQDLEPIVRGMLEHKTDTSRFAFCTDDKKMSDILANGHINNNVRKAVSLGLSPEDALCMASFHAAQCYGLTGMGAIAPRYHADIVVFDDTSDFSINSVYKAGIEVSTVPMAQETETAKAGEPSSFSIQRITDSVHVVPVSRSDFSSDHFMPSGSDNFHVIGMQRGTLFTKHLVFPRQECAEMLKEGKLCYLAVLERHKNTGNIGRALLHGYGVSNGAIASSIGHDSHNIIVAGSNAADMHRAVEEVVDMKGGVAVVQNGAVLSKFALPIAGLMSAMEPVQLADCIHDAAEKAHTIGVYPEVEPLIGLSFLALPVIPELKLTDSGLFDVVKFQFI</sequence>